<dbReference type="InterPro" id="IPR003646">
    <property type="entry name" value="SH3-like_bac-type"/>
</dbReference>
<dbReference type="STRING" id="1173027.Mic7113_3153"/>
<dbReference type="HOGENOM" id="CLU_1314242_0_0_3"/>
<keyword evidence="4" id="KW-1185">Reference proteome</keyword>
<dbReference type="PROSITE" id="PS51257">
    <property type="entry name" value="PROKAR_LIPOPROTEIN"/>
    <property type="match status" value="1"/>
</dbReference>
<dbReference type="eggNOG" id="COG3807">
    <property type="taxonomic scope" value="Bacteria"/>
</dbReference>
<proteinExistence type="predicted"/>
<evidence type="ECO:0000313" key="3">
    <source>
        <dbReference type="EMBL" id="AFZ18896.1"/>
    </source>
</evidence>
<gene>
    <name evidence="3" type="ORF">Mic7113_3153</name>
</gene>
<evidence type="ECO:0000313" key="4">
    <source>
        <dbReference type="Proteomes" id="UP000010471"/>
    </source>
</evidence>
<dbReference type="RefSeq" id="WP_015183041.1">
    <property type="nucleotide sequence ID" value="NC_019738.1"/>
</dbReference>
<evidence type="ECO:0000259" key="2">
    <source>
        <dbReference type="SMART" id="SM00287"/>
    </source>
</evidence>
<reference evidence="3 4" key="1">
    <citation type="submission" date="2012-06" db="EMBL/GenBank/DDBJ databases">
        <title>Finished chromosome of genome of Microcoleus sp. PCC 7113.</title>
        <authorList>
            <consortium name="US DOE Joint Genome Institute"/>
            <person name="Gugger M."/>
            <person name="Coursin T."/>
            <person name="Rippka R."/>
            <person name="Tandeau De Marsac N."/>
            <person name="Huntemann M."/>
            <person name="Wei C.-L."/>
            <person name="Han J."/>
            <person name="Detter J.C."/>
            <person name="Han C."/>
            <person name="Tapia R."/>
            <person name="Chen A."/>
            <person name="Kyrpides N."/>
            <person name="Mavromatis K."/>
            <person name="Markowitz V."/>
            <person name="Szeto E."/>
            <person name="Ivanova N."/>
            <person name="Pagani I."/>
            <person name="Pati A."/>
            <person name="Goodwin L."/>
            <person name="Nordberg H.P."/>
            <person name="Cantor M.N."/>
            <person name="Hua S.X."/>
            <person name="Woyke T."/>
            <person name="Kerfeld C.A."/>
        </authorList>
    </citation>
    <scope>NUCLEOTIDE SEQUENCE [LARGE SCALE GENOMIC DNA]</scope>
    <source>
        <strain evidence="3 4">PCC 7113</strain>
    </source>
</reference>
<organism evidence="3 4">
    <name type="scientific">Allocoleopsis franciscana PCC 7113</name>
    <dbReference type="NCBI Taxonomy" id="1173027"/>
    <lineage>
        <taxon>Bacteria</taxon>
        <taxon>Bacillati</taxon>
        <taxon>Cyanobacteriota</taxon>
        <taxon>Cyanophyceae</taxon>
        <taxon>Coleofasciculales</taxon>
        <taxon>Coleofasciculaceae</taxon>
        <taxon>Allocoleopsis</taxon>
        <taxon>Allocoleopsis franciscana</taxon>
    </lineage>
</organism>
<dbReference type="PANTHER" id="PTHR34408:SF1">
    <property type="entry name" value="GLYCOSYL HYDROLASE FAMILY 19 DOMAIN-CONTAINING PROTEIN HI_1415"/>
    <property type="match status" value="1"/>
</dbReference>
<name>K9WGF0_9CYAN</name>
<dbReference type="InterPro" id="IPR052354">
    <property type="entry name" value="Cell_Wall_Dynamics_Protein"/>
</dbReference>
<evidence type="ECO:0000256" key="1">
    <source>
        <dbReference type="SAM" id="SignalP"/>
    </source>
</evidence>
<feature type="domain" description="SH3b" evidence="2">
    <location>
        <begin position="69"/>
        <end position="143"/>
    </location>
</feature>
<dbReference type="Proteomes" id="UP000010471">
    <property type="component" value="Chromosome"/>
</dbReference>
<dbReference type="AlphaFoldDB" id="K9WGF0"/>
<dbReference type="EMBL" id="CP003630">
    <property type="protein sequence ID" value="AFZ18896.1"/>
    <property type="molecule type" value="Genomic_DNA"/>
</dbReference>
<dbReference type="Pfam" id="PF08239">
    <property type="entry name" value="SH3_3"/>
    <property type="match status" value="2"/>
</dbReference>
<protein>
    <recommendedName>
        <fullName evidence="2">SH3b domain-containing protein</fullName>
    </recommendedName>
</protein>
<keyword evidence="1" id="KW-0732">Signal</keyword>
<dbReference type="KEGG" id="mic:Mic7113_3153"/>
<feature type="chain" id="PRO_5003937943" description="SH3b domain-containing protein" evidence="1">
    <location>
        <begin position="19"/>
        <end position="209"/>
    </location>
</feature>
<dbReference type="PANTHER" id="PTHR34408">
    <property type="entry name" value="FAMILY PROTEIN, PUTATIVE-RELATED"/>
    <property type="match status" value="1"/>
</dbReference>
<dbReference type="OrthoDB" id="510314at2"/>
<dbReference type="SMART" id="SM00287">
    <property type="entry name" value="SH3b"/>
    <property type="match status" value="2"/>
</dbReference>
<accession>K9WGF0</accession>
<sequence>MRNVILVTLLLGSLAAGCQDGGVTGTSQPGSTSSSLNAIGSPAIAQTSKSSTQSEAPQSLAQAQQTCDITAFVIDKDPKGVNVRSGAGESQKVIGNLPTTTIGVIVDITGSKGNWVQISKAESPDKVEFQGTGWVHSQLLGTSTRGYGTQGVSVYKSANTQSSVMGRIPPATGVKLLGCSQSWALVEHEGLKGWIEPEAQCGNPLSTCP</sequence>
<feature type="signal peptide" evidence="1">
    <location>
        <begin position="1"/>
        <end position="18"/>
    </location>
</feature>
<feature type="domain" description="SH3b" evidence="2">
    <location>
        <begin position="144"/>
        <end position="202"/>
    </location>
</feature>
<dbReference type="Gene3D" id="2.30.30.40">
    <property type="entry name" value="SH3 Domains"/>
    <property type="match status" value="2"/>
</dbReference>